<proteinExistence type="predicted"/>
<evidence type="ECO:0000256" key="3">
    <source>
        <dbReference type="ARBA" id="ARBA00022759"/>
    </source>
</evidence>
<dbReference type="PANTHER" id="PTHR42648:SF11">
    <property type="entry name" value="TRANSPOSON TY4-P GAG-POL POLYPROTEIN"/>
    <property type="match status" value="1"/>
</dbReference>
<dbReference type="InterPro" id="IPR001584">
    <property type="entry name" value="Integrase_cat-core"/>
</dbReference>
<evidence type="ECO:0000313" key="27">
    <source>
        <dbReference type="Proteomes" id="UP000460718"/>
    </source>
</evidence>
<evidence type="ECO:0000256" key="7">
    <source>
        <dbReference type="ARBA" id="ARBA00022918"/>
    </source>
</evidence>
<dbReference type="Proteomes" id="UP000460718">
    <property type="component" value="Unassembled WGS sequence"/>
</dbReference>
<evidence type="ECO:0000313" key="14">
    <source>
        <dbReference type="EMBL" id="KAE9074547.1"/>
    </source>
</evidence>
<keyword evidence="1" id="KW-0540">Nuclease</keyword>
<evidence type="ECO:0000313" key="18">
    <source>
        <dbReference type="EMBL" id="KAE9171542.1"/>
    </source>
</evidence>
<evidence type="ECO:0000313" key="23">
    <source>
        <dbReference type="Proteomes" id="UP000437068"/>
    </source>
</evidence>
<evidence type="ECO:0000313" key="28">
    <source>
        <dbReference type="Proteomes" id="UP000476176"/>
    </source>
</evidence>
<dbReference type="EMBL" id="QXFX01002688">
    <property type="protein sequence ID" value="KAE9074547.1"/>
    <property type="molecule type" value="Genomic_DNA"/>
</dbReference>
<evidence type="ECO:0000313" key="26">
    <source>
        <dbReference type="Proteomes" id="UP000441208"/>
    </source>
</evidence>
<evidence type="ECO:0000313" key="17">
    <source>
        <dbReference type="EMBL" id="KAE9168718.1"/>
    </source>
</evidence>
<keyword evidence="4" id="KW-0378">Hydrolase</keyword>
<dbReference type="InterPro" id="IPR039537">
    <property type="entry name" value="Retrotran_Ty1/copia-like"/>
</dbReference>
<dbReference type="InterPro" id="IPR012337">
    <property type="entry name" value="RNaseH-like_sf"/>
</dbReference>
<keyword evidence="22" id="KW-1185">Reference proteome</keyword>
<dbReference type="Proteomes" id="UP000440732">
    <property type="component" value="Unassembled WGS sequence"/>
</dbReference>
<sequence length="627" mass="71175">MNMSKYLDKLEDYRRQLENMGDPINDAEMAKNILTGVEGTHRNVVRMFSHVDEPPDLDRVRNTLRGEAEMDKAEAGQSRGSIEEEEEGGRLIGSLKKGKRPWKGKQKKVGGGKKVPGAGKWKETRSCHHCHQVGHLIVNCKELKAERKTKQRDSDDDDDGSDAAQPKPKGKLKNFVGRWSSDSHTIGMVRLVRGVDDSQVDDLRVLSCTSKEFTQAWMLDTGTYVHVCTSATSFHGEMEEDRDYFHDWKGRSNKLDGIGLVRVRTANGFDSEGDNVILELEETRFSPNGPCNLISQERLEMDGWVPETPFASSPSERITYFTNDEYPGVQLVFKKKRGHYWLDASPVAANAQVCAVTPTPKNNKLLTWHMRFAHQNVEAMKLMIKKKMILGVDSLTMEDFKKPFRCIACQRAKQKRMSFRRKRAKRQKVCYARMMSDISPVGVLTPGGNLYFQDEASRFKWCYLLKEKSDANQNIIDLVLQIEKEHAIKIFSCDRGGEFVNTELKVFLKRHGIRLLTTNSYTPEENCLVEKMNGCLMNKVRAINEAAGLPMCLWGEVLGYVVDVDNMSSTKALNGMTPYEKLHGTKPQVRDLHVCGSVVFQHVPKKKRQGKLDRRADPGIFLGYAKM</sequence>
<dbReference type="GO" id="GO:0016787">
    <property type="term" value="F:hydrolase activity"/>
    <property type="evidence" value="ECO:0007669"/>
    <property type="project" value="UniProtKB-KW"/>
</dbReference>
<dbReference type="EMBL" id="QXGE01004141">
    <property type="protein sequence ID" value="KAE9271798.1"/>
    <property type="molecule type" value="Genomic_DNA"/>
</dbReference>
<dbReference type="GO" id="GO:0006310">
    <property type="term" value="P:DNA recombination"/>
    <property type="evidence" value="ECO:0007669"/>
    <property type="project" value="UniProtKB-KW"/>
</dbReference>
<dbReference type="Proteomes" id="UP000433483">
    <property type="component" value="Unassembled WGS sequence"/>
</dbReference>
<keyword evidence="7" id="KW-0695">RNA-directed DNA polymerase</keyword>
<dbReference type="GO" id="GO:0003887">
    <property type="term" value="F:DNA-directed DNA polymerase activity"/>
    <property type="evidence" value="ECO:0007669"/>
    <property type="project" value="UniProtKB-KW"/>
</dbReference>
<name>A0A6A3QKR8_9STRA</name>
<evidence type="ECO:0000313" key="24">
    <source>
        <dbReference type="Proteomes" id="UP000440367"/>
    </source>
</evidence>
<keyword evidence="3" id="KW-0255">Endonuclease</keyword>
<organism evidence="15 26">
    <name type="scientific">Phytophthora fragariae</name>
    <dbReference type="NCBI Taxonomy" id="53985"/>
    <lineage>
        <taxon>Eukaryota</taxon>
        <taxon>Sar</taxon>
        <taxon>Stramenopiles</taxon>
        <taxon>Oomycota</taxon>
        <taxon>Peronosporomycetes</taxon>
        <taxon>Peronosporales</taxon>
        <taxon>Peronosporaceae</taxon>
        <taxon>Phytophthora</taxon>
    </lineage>
</organism>
<feature type="region of interest" description="Disordered" evidence="10">
    <location>
        <begin position="68"/>
        <end position="120"/>
    </location>
</feature>
<dbReference type="EMBL" id="QXFW01002399">
    <property type="protein sequence ID" value="KAE8978937.1"/>
    <property type="molecule type" value="Genomic_DNA"/>
</dbReference>
<keyword evidence="2" id="KW-0479">Metal-binding</keyword>
<gene>
    <name evidence="20" type="ORF">PF001_g28219</name>
    <name evidence="19" type="ORF">PF002_g25926</name>
    <name evidence="18" type="ORF">PF004_g27531</name>
    <name evidence="17" type="ORF">PF005_g28260</name>
    <name evidence="16" type="ORF">PF006_g21357</name>
    <name evidence="15" type="ORF">PF007_g23898</name>
    <name evidence="12" type="ORF">PF009_g22876</name>
    <name evidence="14" type="ORF">PF010_g24638</name>
    <name evidence="13" type="ORF">PF011_g23046</name>
</gene>
<dbReference type="EMBL" id="QXFZ01002317">
    <property type="protein sequence ID" value="KAE9078354.1"/>
    <property type="molecule type" value="Genomic_DNA"/>
</dbReference>
<evidence type="ECO:0000256" key="6">
    <source>
        <dbReference type="ARBA" id="ARBA00022908"/>
    </source>
</evidence>
<dbReference type="Gene3D" id="3.30.420.10">
    <property type="entry name" value="Ribonuclease H-like superfamily/Ribonuclease H"/>
    <property type="match status" value="1"/>
</dbReference>
<evidence type="ECO:0000256" key="10">
    <source>
        <dbReference type="SAM" id="MobiDB-lite"/>
    </source>
</evidence>
<dbReference type="InterPro" id="IPR036397">
    <property type="entry name" value="RNaseH_sf"/>
</dbReference>
<keyword evidence="9" id="KW-0233">DNA recombination</keyword>
<dbReference type="AlphaFoldDB" id="A0A6A3QKR8"/>
<dbReference type="Pfam" id="PF13976">
    <property type="entry name" value="gag_pre-integrs"/>
    <property type="match status" value="1"/>
</dbReference>
<evidence type="ECO:0000256" key="2">
    <source>
        <dbReference type="ARBA" id="ARBA00022723"/>
    </source>
</evidence>
<evidence type="ECO:0000256" key="8">
    <source>
        <dbReference type="ARBA" id="ARBA00022932"/>
    </source>
</evidence>
<evidence type="ECO:0000256" key="5">
    <source>
        <dbReference type="ARBA" id="ARBA00022842"/>
    </source>
</evidence>
<evidence type="ECO:0000256" key="1">
    <source>
        <dbReference type="ARBA" id="ARBA00022722"/>
    </source>
</evidence>
<evidence type="ECO:0000313" key="25">
    <source>
        <dbReference type="Proteomes" id="UP000440732"/>
    </source>
</evidence>
<evidence type="ECO:0000313" key="13">
    <source>
        <dbReference type="EMBL" id="KAE8978937.1"/>
    </source>
</evidence>
<evidence type="ECO:0000256" key="4">
    <source>
        <dbReference type="ARBA" id="ARBA00022801"/>
    </source>
</evidence>
<evidence type="ECO:0000259" key="11">
    <source>
        <dbReference type="PROSITE" id="PS50994"/>
    </source>
</evidence>
<dbReference type="EMBL" id="QXGB01003839">
    <property type="protein sequence ID" value="KAE9168718.1"/>
    <property type="molecule type" value="Genomic_DNA"/>
</dbReference>
<evidence type="ECO:0000313" key="29">
    <source>
        <dbReference type="Proteomes" id="UP000488956"/>
    </source>
</evidence>
<dbReference type="PANTHER" id="PTHR42648">
    <property type="entry name" value="TRANSPOSASE, PUTATIVE-RELATED"/>
    <property type="match status" value="1"/>
</dbReference>
<evidence type="ECO:0000313" key="22">
    <source>
        <dbReference type="Proteomes" id="UP000433483"/>
    </source>
</evidence>
<dbReference type="GO" id="GO:0003676">
    <property type="term" value="F:nucleic acid binding"/>
    <property type="evidence" value="ECO:0007669"/>
    <property type="project" value="InterPro"/>
</dbReference>
<comment type="caution">
    <text evidence="15">The sequence shown here is derived from an EMBL/GenBank/DDBJ whole genome shotgun (WGS) entry which is preliminary data.</text>
</comment>
<evidence type="ECO:0000313" key="12">
    <source>
        <dbReference type="EMBL" id="KAE8926946.1"/>
    </source>
</evidence>
<keyword evidence="8" id="KW-0239">DNA-directed DNA polymerase</keyword>
<protein>
    <recommendedName>
        <fullName evidence="11">Integrase catalytic domain-containing protein</fullName>
    </recommendedName>
</protein>
<dbReference type="GO" id="GO:0004519">
    <property type="term" value="F:endonuclease activity"/>
    <property type="evidence" value="ECO:0007669"/>
    <property type="project" value="UniProtKB-KW"/>
</dbReference>
<dbReference type="EMBL" id="QXGC01004040">
    <property type="protein sequence ID" value="KAE9171542.1"/>
    <property type="molecule type" value="Genomic_DNA"/>
</dbReference>
<keyword evidence="8" id="KW-0808">Transferase</keyword>
<keyword evidence="5" id="KW-0460">Magnesium</keyword>
<dbReference type="Proteomes" id="UP000488956">
    <property type="component" value="Unassembled WGS sequence"/>
</dbReference>
<keyword evidence="6" id="KW-0229">DNA integration</keyword>
<evidence type="ECO:0000256" key="9">
    <source>
        <dbReference type="ARBA" id="ARBA00023172"/>
    </source>
</evidence>
<feature type="compositionally biased region" description="Basic residues" evidence="10">
    <location>
        <begin position="96"/>
        <end position="111"/>
    </location>
</feature>
<keyword evidence="8" id="KW-0548">Nucleotidyltransferase</keyword>
<dbReference type="InterPro" id="IPR025724">
    <property type="entry name" value="GAG-pre-integrase_dom"/>
</dbReference>
<dbReference type="Proteomes" id="UP000437068">
    <property type="component" value="Unassembled WGS sequence"/>
</dbReference>
<dbReference type="Proteomes" id="UP000476176">
    <property type="component" value="Unassembled WGS sequence"/>
</dbReference>
<dbReference type="EMBL" id="QXGA01001963">
    <property type="protein sequence ID" value="KAE9106492.1"/>
    <property type="molecule type" value="Genomic_DNA"/>
</dbReference>
<evidence type="ECO:0000313" key="15">
    <source>
        <dbReference type="EMBL" id="KAE9078354.1"/>
    </source>
</evidence>
<evidence type="ECO:0000313" key="19">
    <source>
        <dbReference type="EMBL" id="KAE9186302.1"/>
    </source>
</evidence>
<dbReference type="OrthoDB" id="117560at2759"/>
<dbReference type="Proteomes" id="UP000429523">
    <property type="component" value="Unassembled WGS sequence"/>
</dbReference>
<evidence type="ECO:0000313" key="16">
    <source>
        <dbReference type="EMBL" id="KAE9106492.1"/>
    </source>
</evidence>
<dbReference type="GO" id="GO:0046872">
    <property type="term" value="F:metal ion binding"/>
    <property type="evidence" value="ECO:0007669"/>
    <property type="project" value="UniProtKB-KW"/>
</dbReference>
<evidence type="ECO:0000313" key="20">
    <source>
        <dbReference type="EMBL" id="KAE9271798.1"/>
    </source>
</evidence>
<dbReference type="EMBL" id="QXGD01002618">
    <property type="protein sequence ID" value="KAE9186302.1"/>
    <property type="molecule type" value="Genomic_DNA"/>
</dbReference>
<dbReference type="PROSITE" id="PS50994">
    <property type="entry name" value="INTEGRASE"/>
    <property type="match status" value="1"/>
</dbReference>
<dbReference type="Proteomes" id="UP000441208">
    <property type="component" value="Unassembled WGS sequence"/>
</dbReference>
<accession>A0A6A3QKR8</accession>
<reference evidence="21 22" key="1">
    <citation type="submission" date="2018-08" db="EMBL/GenBank/DDBJ databases">
        <title>Genomic investigation of the strawberry pathogen Phytophthora fragariae indicates pathogenicity is determined by transcriptional variation in three key races.</title>
        <authorList>
            <person name="Adams T.M."/>
            <person name="Armitage A.D."/>
            <person name="Sobczyk M.K."/>
            <person name="Bates H.J."/>
            <person name="Dunwell J.M."/>
            <person name="Nellist C.F."/>
            <person name="Harrison R.J."/>
        </authorList>
    </citation>
    <scope>NUCLEOTIDE SEQUENCE [LARGE SCALE GENOMIC DNA]</scope>
    <source>
        <strain evidence="20 23">A4</strain>
        <strain evidence="19 24">BC-1</strain>
        <strain evidence="18 28">BC-23</strain>
        <strain evidence="17 22">NOV-27</strain>
        <strain evidence="16 25">NOV-5</strain>
        <strain evidence="15 26">NOV-71</strain>
        <strain evidence="12 21">NOV-9</strain>
        <strain evidence="14 29">ONT-3</strain>
        <strain evidence="13 27">SCRP245</strain>
    </source>
</reference>
<dbReference type="SUPFAM" id="SSF53098">
    <property type="entry name" value="Ribonuclease H-like"/>
    <property type="match status" value="1"/>
</dbReference>
<feature type="region of interest" description="Disordered" evidence="10">
    <location>
        <begin position="147"/>
        <end position="174"/>
    </location>
</feature>
<dbReference type="Proteomes" id="UP000440367">
    <property type="component" value="Unassembled WGS sequence"/>
</dbReference>
<dbReference type="EMBL" id="QXGF01001942">
    <property type="protein sequence ID" value="KAE8926946.1"/>
    <property type="molecule type" value="Genomic_DNA"/>
</dbReference>
<dbReference type="GO" id="GO:0003964">
    <property type="term" value="F:RNA-directed DNA polymerase activity"/>
    <property type="evidence" value="ECO:0007669"/>
    <property type="project" value="UniProtKB-KW"/>
</dbReference>
<evidence type="ECO:0000313" key="21">
    <source>
        <dbReference type="Proteomes" id="UP000429523"/>
    </source>
</evidence>
<dbReference type="GO" id="GO:0015074">
    <property type="term" value="P:DNA integration"/>
    <property type="evidence" value="ECO:0007669"/>
    <property type="project" value="UniProtKB-KW"/>
</dbReference>
<feature type="domain" description="Integrase catalytic" evidence="11">
    <location>
        <begin position="423"/>
        <end position="586"/>
    </location>
</feature>